<evidence type="ECO:0000313" key="2">
    <source>
        <dbReference type="Proteomes" id="UP000607653"/>
    </source>
</evidence>
<evidence type="ECO:0000313" key="1">
    <source>
        <dbReference type="EMBL" id="DAD39650.1"/>
    </source>
</evidence>
<dbReference type="AlphaFoldDB" id="A0A822Z4W8"/>
<reference evidence="1 2" key="1">
    <citation type="journal article" date="2020" name="Mol. Biol. Evol.">
        <title>Distinct Expression and Methylation Patterns for Genes with Different Fates following a Single Whole-Genome Duplication in Flowering Plants.</title>
        <authorList>
            <person name="Shi T."/>
            <person name="Rahmani R.S."/>
            <person name="Gugger P.F."/>
            <person name="Wang M."/>
            <person name="Li H."/>
            <person name="Zhang Y."/>
            <person name="Li Z."/>
            <person name="Wang Q."/>
            <person name="Van de Peer Y."/>
            <person name="Marchal K."/>
            <person name="Chen J."/>
        </authorList>
    </citation>
    <scope>NUCLEOTIDE SEQUENCE [LARGE SCALE GENOMIC DNA]</scope>
    <source>
        <tissue evidence="1">Leaf</tissue>
    </source>
</reference>
<dbReference type="Proteomes" id="UP000607653">
    <property type="component" value="Unassembled WGS sequence"/>
</dbReference>
<name>A0A822Z4W8_NELNU</name>
<keyword evidence="2" id="KW-1185">Reference proteome</keyword>
<gene>
    <name evidence="1" type="ORF">HUJ06_013973</name>
</gene>
<accession>A0A822Z4W8</accession>
<sequence>MICFFTGCVTESARLVKLQTPLENFQRLEEPPPLLGCLNSVFLSKDVFDKLPDEFGAEVNQLKSLFMTAMISGFCKNVFDKLPDELGAEMNQIMSLKLEESVG</sequence>
<comment type="caution">
    <text evidence="1">The sequence shown here is derived from an EMBL/GenBank/DDBJ whole genome shotgun (WGS) entry which is preliminary data.</text>
</comment>
<dbReference type="EMBL" id="DUZY01000005">
    <property type="protein sequence ID" value="DAD39650.1"/>
    <property type="molecule type" value="Genomic_DNA"/>
</dbReference>
<organism evidence="1 2">
    <name type="scientific">Nelumbo nucifera</name>
    <name type="common">Sacred lotus</name>
    <dbReference type="NCBI Taxonomy" id="4432"/>
    <lineage>
        <taxon>Eukaryota</taxon>
        <taxon>Viridiplantae</taxon>
        <taxon>Streptophyta</taxon>
        <taxon>Embryophyta</taxon>
        <taxon>Tracheophyta</taxon>
        <taxon>Spermatophyta</taxon>
        <taxon>Magnoliopsida</taxon>
        <taxon>Proteales</taxon>
        <taxon>Nelumbonaceae</taxon>
        <taxon>Nelumbo</taxon>
    </lineage>
</organism>
<protein>
    <submittedName>
        <fullName evidence="1">Uncharacterized protein</fullName>
    </submittedName>
</protein>
<proteinExistence type="predicted"/>